<keyword evidence="2" id="KW-1185">Reference proteome</keyword>
<accession>A0AAF0GJ61</accession>
<organism evidence="1 2">
    <name type="scientific">Rhodococcus phage Trogglehumper</name>
    <dbReference type="NCBI Taxonomy" id="3038381"/>
    <lineage>
        <taxon>Viruses</taxon>
        <taxon>Duplodnaviria</taxon>
        <taxon>Heunggongvirae</taxon>
        <taxon>Uroviricota</taxon>
        <taxon>Caudoviricetes</taxon>
        <taxon>Caudoviricetes incertae sedis</taxon>
        <taxon>Trogglehumpervirus</taxon>
        <taxon>Trogglehumpervirus trogglehumper</taxon>
    </lineage>
</organism>
<evidence type="ECO:0000313" key="1">
    <source>
        <dbReference type="EMBL" id="WGH21965.1"/>
    </source>
</evidence>
<reference evidence="1" key="1">
    <citation type="submission" date="2023-03" db="EMBL/GenBank/DDBJ databases">
        <authorList>
            <person name="Aguilar E."/>
            <person name="Antigua R."/>
            <person name="Antonino C."/>
            <person name="Bisram R."/>
            <person name="Chen J."/>
            <person name="Davilmar B."/>
            <person name="Del R.K."/>
            <person name="Germosen J."/>
            <person name="Hernandez J."/>
            <person name="Kelloggs L."/>
            <person name="Lema C."/>
            <person name="Li J."/>
            <person name="Melendez A."/>
            <person name="Mohammed I."/>
            <person name="Ryan A."/>
            <person name="Singh S."/>
            <person name="Tariq H."/>
            <person name="Golebiewska U.P."/>
            <person name="Russell D.A."/>
            <person name="Jacobs-Sera D."/>
            <person name="Hatfull G.F."/>
        </authorList>
    </citation>
    <scope>NUCLEOTIDE SEQUENCE</scope>
</reference>
<name>A0AAF0GJ61_9CAUD</name>
<dbReference type="Proteomes" id="UP001242841">
    <property type="component" value="Segment"/>
</dbReference>
<evidence type="ECO:0000313" key="2">
    <source>
        <dbReference type="Proteomes" id="UP001242841"/>
    </source>
</evidence>
<sequence>MSETIGEAAAEAGFPCDHVDFVCSFDKHEDGGVSCMFCSGGLWACTACGGFEGAMPTQCPKVDMTEEQSDAVYTGKADYRGGKWTADVSYYSPSGYKQIPGIADT</sequence>
<dbReference type="EMBL" id="OQ709222">
    <property type="protein sequence ID" value="WGH21965.1"/>
    <property type="molecule type" value="Genomic_DNA"/>
</dbReference>
<proteinExistence type="predicted"/>
<gene>
    <name evidence="1" type="primary">84</name>
    <name evidence="1" type="ORF">SEA_TROGGLEHUMPER_84</name>
</gene>
<protein>
    <submittedName>
        <fullName evidence="1">Uncharacterized protein</fullName>
    </submittedName>
</protein>